<name>A0A5M8FLT5_9GAMM</name>
<dbReference type="InterPro" id="IPR002036">
    <property type="entry name" value="YbeY"/>
</dbReference>
<dbReference type="PANTHER" id="PTHR46986:SF1">
    <property type="entry name" value="ENDORIBONUCLEASE YBEY, CHLOROPLASTIC"/>
    <property type="match status" value="1"/>
</dbReference>
<evidence type="ECO:0000256" key="4">
    <source>
        <dbReference type="ARBA" id="ARBA00022723"/>
    </source>
</evidence>
<comment type="caution">
    <text evidence="9">The sequence shown here is derived from an EMBL/GenBank/DDBJ whole genome shotgun (WGS) entry which is preliminary data.</text>
</comment>
<dbReference type="GO" id="GO:0004222">
    <property type="term" value="F:metalloendopeptidase activity"/>
    <property type="evidence" value="ECO:0007669"/>
    <property type="project" value="InterPro"/>
</dbReference>
<keyword evidence="2 8" id="KW-0690">Ribosome biogenesis</keyword>
<dbReference type="Gene3D" id="3.40.390.30">
    <property type="entry name" value="Metalloproteases ('zincins'), catalytic domain"/>
    <property type="match status" value="1"/>
</dbReference>
<keyword evidence="3 8" id="KW-0540">Nuclease</keyword>
<proteinExistence type="inferred from homology"/>
<dbReference type="InterPro" id="IPR023091">
    <property type="entry name" value="MetalPrtase_cat_dom_sf_prd"/>
</dbReference>
<comment type="cofactor">
    <cofactor evidence="8">
        <name>Zn(2+)</name>
        <dbReference type="ChEBI" id="CHEBI:29105"/>
    </cofactor>
    <text evidence="8">Binds 1 zinc ion.</text>
</comment>
<keyword evidence="10" id="KW-1185">Reference proteome</keyword>
<feature type="binding site" evidence="8">
    <location>
        <position position="144"/>
    </location>
    <ligand>
        <name>Zn(2+)</name>
        <dbReference type="ChEBI" id="CHEBI:29105"/>
        <note>catalytic</note>
    </ligand>
</feature>
<keyword evidence="5 8" id="KW-0255">Endonuclease</keyword>
<evidence type="ECO:0000256" key="3">
    <source>
        <dbReference type="ARBA" id="ARBA00022722"/>
    </source>
</evidence>
<comment type="function">
    <text evidence="8">Single strand-specific metallo-endoribonuclease involved in late-stage 70S ribosome quality control and in maturation of the 3' terminus of the 16S rRNA.</text>
</comment>
<dbReference type="HAMAP" id="MF_00009">
    <property type="entry name" value="Endoribonucl_YbeY"/>
    <property type="match status" value="1"/>
</dbReference>
<sequence length="172" mass="18178">MAPNITDGTASVALTLDLQWASDAPELPSAEQLRAWAEAALDHSGAPSPAQPEMTIRIVDEAEGAELNAAYRGRSGATNVLSFPFELPPGLDAAGAADLPDLLGDLVICAPVVQREALQQGKPLAAHWAHMVVHGTLHLLGYDHIQAAEAARMEALETDILRRLGFSAPYEA</sequence>
<dbReference type="Proteomes" id="UP000322981">
    <property type="component" value="Unassembled WGS sequence"/>
</dbReference>
<evidence type="ECO:0000256" key="2">
    <source>
        <dbReference type="ARBA" id="ARBA00022517"/>
    </source>
</evidence>
<dbReference type="OrthoDB" id="9807740at2"/>
<dbReference type="PROSITE" id="PS01306">
    <property type="entry name" value="UPF0054"/>
    <property type="match status" value="1"/>
</dbReference>
<feature type="binding site" evidence="8">
    <location>
        <position position="134"/>
    </location>
    <ligand>
        <name>Zn(2+)</name>
        <dbReference type="ChEBI" id="CHEBI:29105"/>
        <note>catalytic</note>
    </ligand>
</feature>
<protein>
    <recommendedName>
        <fullName evidence="8">Endoribonuclease YbeY</fullName>
        <ecNumber evidence="8">3.1.-.-</ecNumber>
    </recommendedName>
</protein>
<dbReference type="Pfam" id="PF02130">
    <property type="entry name" value="YbeY"/>
    <property type="match status" value="1"/>
</dbReference>
<dbReference type="GO" id="GO:0004521">
    <property type="term" value="F:RNA endonuclease activity"/>
    <property type="evidence" value="ECO:0007669"/>
    <property type="project" value="UniProtKB-UniRule"/>
</dbReference>
<keyword evidence="4 8" id="KW-0479">Metal-binding</keyword>
<dbReference type="GO" id="GO:0005737">
    <property type="term" value="C:cytoplasm"/>
    <property type="evidence" value="ECO:0007669"/>
    <property type="project" value="UniProtKB-SubCell"/>
</dbReference>
<dbReference type="NCBIfam" id="TIGR00043">
    <property type="entry name" value="rRNA maturation RNase YbeY"/>
    <property type="match status" value="1"/>
</dbReference>
<keyword evidence="6 8" id="KW-0378">Hydrolase</keyword>
<evidence type="ECO:0000313" key="10">
    <source>
        <dbReference type="Proteomes" id="UP000322981"/>
    </source>
</evidence>
<evidence type="ECO:0000256" key="8">
    <source>
        <dbReference type="HAMAP-Rule" id="MF_00009"/>
    </source>
</evidence>
<keyword evidence="7 8" id="KW-0862">Zinc</keyword>
<reference evidence="9 10" key="1">
    <citation type="submission" date="2019-09" db="EMBL/GenBank/DDBJ databases">
        <title>Whole-genome sequence of the purple sulfur bacterium Thiohalocapsa marina DSM 19078.</title>
        <authorList>
            <person name="Kyndt J.A."/>
            <person name="Meyer T.E."/>
        </authorList>
    </citation>
    <scope>NUCLEOTIDE SEQUENCE [LARGE SCALE GENOMIC DNA]</scope>
    <source>
        <strain evidence="9 10">DSM 19078</strain>
    </source>
</reference>
<dbReference type="PANTHER" id="PTHR46986">
    <property type="entry name" value="ENDORIBONUCLEASE YBEY, CHLOROPLASTIC"/>
    <property type="match status" value="1"/>
</dbReference>
<keyword evidence="8" id="KW-0698">rRNA processing</keyword>
<dbReference type="GO" id="GO:0008270">
    <property type="term" value="F:zinc ion binding"/>
    <property type="evidence" value="ECO:0007669"/>
    <property type="project" value="UniProtKB-UniRule"/>
</dbReference>
<dbReference type="EC" id="3.1.-.-" evidence="8"/>
<comment type="subcellular location">
    <subcellularLocation>
        <location evidence="8">Cytoplasm</location>
    </subcellularLocation>
</comment>
<keyword evidence="8" id="KW-0963">Cytoplasm</keyword>
<organism evidence="9 10">
    <name type="scientific">Thiohalocapsa marina</name>
    <dbReference type="NCBI Taxonomy" id="424902"/>
    <lineage>
        <taxon>Bacteria</taxon>
        <taxon>Pseudomonadati</taxon>
        <taxon>Pseudomonadota</taxon>
        <taxon>Gammaproteobacteria</taxon>
        <taxon>Chromatiales</taxon>
        <taxon>Chromatiaceae</taxon>
        <taxon>Thiohalocapsa</taxon>
    </lineage>
</organism>
<feature type="binding site" evidence="8">
    <location>
        <position position="138"/>
    </location>
    <ligand>
        <name>Zn(2+)</name>
        <dbReference type="ChEBI" id="CHEBI:29105"/>
        <note>catalytic</note>
    </ligand>
</feature>
<dbReference type="AlphaFoldDB" id="A0A5M8FLT5"/>
<dbReference type="EMBL" id="VWXX01000024">
    <property type="protein sequence ID" value="KAA6184081.1"/>
    <property type="molecule type" value="Genomic_DNA"/>
</dbReference>
<comment type="similarity">
    <text evidence="1 8">Belongs to the endoribonuclease YbeY family.</text>
</comment>
<dbReference type="RefSeq" id="WP_150093935.1">
    <property type="nucleotide sequence ID" value="NZ_JBFUOH010000053.1"/>
</dbReference>
<gene>
    <name evidence="8 9" type="primary">ybeY</name>
    <name evidence="9" type="ORF">F2Q65_13485</name>
</gene>
<accession>A0A5M8FLT5</accession>
<evidence type="ECO:0000256" key="6">
    <source>
        <dbReference type="ARBA" id="ARBA00022801"/>
    </source>
</evidence>
<dbReference type="GO" id="GO:0006364">
    <property type="term" value="P:rRNA processing"/>
    <property type="evidence" value="ECO:0007669"/>
    <property type="project" value="UniProtKB-UniRule"/>
</dbReference>
<evidence type="ECO:0000313" key="9">
    <source>
        <dbReference type="EMBL" id="KAA6184081.1"/>
    </source>
</evidence>
<dbReference type="SUPFAM" id="SSF55486">
    <property type="entry name" value="Metalloproteases ('zincins'), catalytic domain"/>
    <property type="match status" value="1"/>
</dbReference>
<dbReference type="InterPro" id="IPR020549">
    <property type="entry name" value="YbeY_CS"/>
</dbReference>
<evidence type="ECO:0000256" key="7">
    <source>
        <dbReference type="ARBA" id="ARBA00022833"/>
    </source>
</evidence>
<evidence type="ECO:0000256" key="1">
    <source>
        <dbReference type="ARBA" id="ARBA00010875"/>
    </source>
</evidence>
<evidence type="ECO:0000256" key="5">
    <source>
        <dbReference type="ARBA" id="ARBA00022759"/>
    </source>
</evidence>